<feature type="binding site" evidence="1">
    <location>
        <position position="141"/>
    </location>
    <ligand>
        <name>Ni(2+)</name>
        <dbReference type="ChEBI" id="CHEBI:49786"/>
    </ligand>
</feature>
<feature type="domain" description="Helix-turn-helix type 11" evidence="3">
    <location>
        <begin position="6"/>
        <end position="59"/>
    </location>
</feature>
<dbReference type="OrthoDB" id="9792661at2"/>
<dbReference type="Gene3D" id="3.30.1340.20">
    <property type="entry name" value="3H domain"/>
    <property type="match status" value="1"/>
</dbReference>
<organism evidence="4 5">
    <name type="scientific">Aminicella lysinilytica</name>
    <dbReference type="NCBI Taxonomy" id="433323"/>
    <lineage>
        <taxon>Bacteria</taxon>
        <taxon>Bacillati</taxon>
        <taxon>Bacillota</taxon>
        <taxon>Clostridia</taxon>
        <taxon>Peptostreptococcales</taxon>
        <taxon>Anaerovoracaceae</taxon>
        <taxon>Aminicella</taxon>
    </lineage>
</organism>
<dbReference type="InterPro" id="IPR004173">
    <property type="entry name" value="3H_domain"/>
</dbReference>
<dbReference type="SUPFAM" id="SSF46785">
    <property type="entry name" value="Winged helix' DNA-binding domain"/>
    <property type="match status" value="1"/>
</dbReference>
<feature type="binding site" evidence="1">
    <location>
        <position position="82"/>
    </location>
    <ligand>
        <name>Ni(2+)</name>
        <dbReference type="ChEBI" id="CHEBI:49786"/>
    </ligand>
</feature>
<feature type="binding site" evidence="1">
    <location>
        <position position="74"/>
    </location>
    <ligand>
        <name>Ni(2+)</name>
        <dbReference type="ChEBI" id="CHEBI:49786"/>
    </ligand>
</feature>
<dbReference type="RefSeq" id="WP_133528966.1">
    <property type="nucleotide sequence ID" value="NZ_SNXO01000032.1"/>
</dbReference>
<evidence type="ECO:0000259" key="2">
    <source>
        <dbReference type="Pfam" id="PF02829"/>
    </source>
</evidence>
<dbReference type="AlphaFoldDB" id="A0A4R6PZ67"/>
<dbReference type="InterPro" id="IPR036388">
    <property type="entry name" value="WH-like_DNA-bd_sf"/>
</dbReference>
<reference evidence="4 5" key="1">
    <citation type="submission" date="2019-03" db="EMBL/GenBank/DDBJ databases">
        <title>Genomic Encyclopedia of Type Strains, Phase IV (KMG-IV): sequencing the most valuable type-strain genomes for metagenomic binning, comparative biology and taxonomic classification.</title>
        <authorList>
            <person name="Goeker M."/>
        </authorList>
    </citation>
    <scope>NUCLEOTIDE SEQUENCE [LARGE SCALE GENOMIC DNA]</scope>
    <source>
        <strain evidence="4 5">DSM 28287</strain>
    </source>
</reference>
<proteinExistence type="predicted"/>
<protein>
    <recommendedName>
        <fullName evidence="6">Transcriptional regulator</fullName>
    </recommendedName>
</protein>
<dbReference type="Pfam" id="PF02829">
    <property type="entry name" value="3H"/>
    <property type="match status" value="1"/>
</dbReference>
<dbReference type="Proteomes" id="UP000295500">
    <property type="component" value="Unassembled WGS sequence"/>
</dbReference>
<accession>A0A4R6PZ67</accession>
<dbReference type="SUPFAM" id="SSF75500">
    <property type="entry name" value="Putative transcriptional regulator TM1602, C-terminal domain"/>
    <property type="match status" value="1"/>
</dbReference>
<dbReference type="PANTHER" id="PTHR40068">
    <property type="entry name" value="TRANSCRIPTION REPRESSOR NIAR-RELATED"/>
    <property type="match status" value="1"/>
</dbReference>
<dbReference type="PIRSF" id="PIRSF037847">
    <property type="entry name" value="NiaR"/>
    <property type="match status" value="1"/>
</dbReference>
<keyword evidence="5" id="KW-1185">Reference proteome</keyword>
<keyword evidence="1" id="KW-0533">Nickel</keyword>
<dbReference type="InterPro" id="IPR036390">
    <property type="entry name" value="WH_DNA-bd_sf"/>
</dbReference>
<dbReference type="GO" id="GO:0046872">
    <property type="term" value="F:metal ion binding"/>
    <property type="evidence" value="ECO:0007669"/>
    <property type="project" value="UniProtKB-KW"/>
</dbReference>
<dbReference type="InterPro" id="IPR013196">
    <property type="entry name" value="HTH_11"/>
</dbReference>
<feature type="binding site" evidence="1">
    <location>
        <position position="143"/>
    </location>
    <ligand>
        <name>Ni(2+)</name>
        <dbReference type="ChEBI" id="CHEBI:49786"/>
    </ligand>
</feature>
<evidence type="ECO:0008006" key="6">
    <source>
        <dbReference type="Google" id="ProtNLM"/>
    </source>
</evidence>
<dbReference type="InterPro" id="IPR026043">
    <property type="entry name" value="NadR"/>
</dbReference>
<evidence type="ECO:0000313" key="4">
    <source>
        <dbReference type="EMBL" id="TDP51081.1"/>
    </source>
</evidence>
<dbReference type="InterPro" id="IPR035922">
    <property type="entry name" value="3H_dom_sf"/>
</dbReference>
<evidence type="ECO:0000313" key="5">
    <source>
        <dbReference type="Proteomes" id="UP000295500"/>
    </source>
</evidence>
<evidence type="ECO:0000256" key="1">
    <source>
        <dbReference type="PIRSR" id="PIRSR037847-1"/>
    </source>
</evidence>
<keyword evidence="1" id="KW-0479">Metal-binding</keyword>
<name>A0A4R6PZ67_9FIRM</name>
<gene>
    <name evidence="4" type="ORF">EV211_1321</name>
</gene>
<sequence length="170" mass="19220">MKGNERRKEILQAIMSTEKPVSATKLAEVYSVSRQVIVQDVALIRAAGYEIVSTNRGYILSEPHTPARVFKVNHTYEQMEDELNTIVDLGGTVVDVFIWHKVYGKLSGRLDLDSRRKVGLFMDDIRSGRSTPLMKVTDDYHYHTVEADDEETLDIVGEALADKGYLVEDD</sequence>
<comment type="caution">
    <text evidence="4">The sequence shown here is derived from an EMBL/GenBank/DDBJ whole genome shotgun (WGS) entry which is preliminary data.</text>
</comment>
<dbReference type="Pfam" id="PF08279">
    <property type="entry name" value="HTH_11"/>
    <property type="match status" value="1"/>
</dbReference>
<dbReference type="PANTHER" id="PTHR40068:SF1">
    <property type="entry name" value="TRANSCRIPTION REPRESSOR NIAR-RELATED"/>
    <property type="match status" value="1"/>
</dbReference>
<dbReference type="EMBL" id="SNXO01000032">
    <property type="protein sequence ID" value="TDP51081.1"/>
    <property type="molecule type" value="Genomic_DNA"/>
</dbReference>
<feature type="domain" description="3H" evidence="2">
    <location>
        <begin position="71"/>
        <end position="166"/>
    </location>
</feature>
<evidence type="ECO:0000259" key="3">
    <source>
        <dbReference type="Pfam" id="PF08279"/>
    </source>
</evidence>
<dbReference type="Gene3D" id="1.10.10.10">
    <property type="entry name" value="Winged helix-like DNA-binding domain superfamily/Winged helix DNA-binding domain"/>
    <property type="match status" value="1"/>
</dbReference>